<proteinExistence type="predicted"/>
<accession>A0AAP0RFH0</accession>
<organism evidence="2 3">
    <name type="scientific">Liquidambar formosana</name>
    <name type="common">Formosan gum</name>
    <dbReference type="NCBI Taxonomy" id="63359"/>
    <lineage>
        <taxon>Eukaryota</taxon>
        <taxon>Viridiplantae</taxon>
        <taxon>Streptophyta</taxon>
        <taxon>Embryophyta</taxon>
        <taxon>Tracheophyta</taxon>
        <taxon>Spermatophyta</taxon>
        <taxon>Magnoliopsida</taxon>
        <taxon>eudicotyledons</taxon>
        <taxon>Gunneridae</taxon>
        <taxon>Pentapetalae</taxon>
        <taxon>Saxifragales</taxon>
        <taxon>Altingiaceae</taxon>
        <taxon>Liquidambar</taxon>
    </lineage>
</organism>
<sequence length="72" mass="7998">MSFPRREHKGVTAKESRSTGEDRNFVKTKDEVVALTEEAKHAAMAAILVCVSLYLFIVETSLSKKLGSERLS</sequence>
<feature type="compositionally biased region" description="Basic and acidic residues" evidence="1">
    <location>
        <begin position="9"/>
        <end position="23"/>
    </location>
</feature>
<dbReference type="Proteomes" id="UP001415857">
    <property type="component" value="Unassembled WGS sequence"/>
</dbReference>
<name>A0AAP0RFH0_LIQFO</name>
<comment type="caution">
    <text evidence="2">The sequence shown here is derived from an EMBL/GenBank/DDBJ whole genome shotgun (WGS) entry which is preliminary data.</text>
</comment>
<protein>
    <submittedName>
        <fullName evidence="2">Uncharacterized protein</fullName>
    </submittedName>
</protein>
<evidence type="ECO:0000313" key="3">
    <source>
        <dbReference type="Proteomes" id="UP001415857"/>
    </source>
</evidence>
<feature type="region of interest" description="Disordered" evidence="1">
    <location>
        <begin position="1"/>
        <end position="23"/>
    </location>
</feature>
<dbReference type="AlphaFoldDB" id="A0AAP0RFH0"/>
<dbReference type="EMBL" id="JBBPBK010000011">
    <property type="protein sequence ID" value="KAK9275773.1"/>
    <property type="molecule type" value="Genomic_DNA"/>
</dbReference>
<evidence type="ECO:0000256" key="1">
    <source>
        <dbReference type="SAM" id="MobiDB-lite"/>
    </source>
</evidence>
<keyword evidence="3" id="KW-1185">Reference proteome</keyword>
<reference evidence="2 3" key="1">
    <citation type="journal article" date="2024" name="Plant J.">
        <title>Genome sequences and population genomics reveal climatic adaptation and genomic divergence between two closely related sweetgum species.</title>
        <authorList>
            <person name="Xu W.Q."/>
            <person name="Ren C.Q."/>
            <person name="Zhang X.Y."/>
            <person name="Comes H.P."/>
            <person name="Liu X.H."/>
            <person name="Li Y.G."/>
            <person name="Kettle C.J."/>
            <person name="Jalonen R."/>
            <person name="Gaisberger H."/>
            <person name="Ma Y.Z."/>
            <person name="Qiu Y.X."/>
        </authorList>
    </citation>
    <scope>NUCLEOTIDE SEQUENCE [LARGE SCALE GENOMIC DNA]</scope>
    <source>
        <strain evidence="2">Hangzhou</strain>
    </source>
</reference>
<evidence type="ECO:0000313" key="2">
    <source>
        <dbReference type="EMBL" id="KAK9275773.1"/>
    </source>
</evidence>
<gene>
    <name evidence="2" type="ORF">L1049_023042</name>
</gene>